<protein>
    <submittedName>
        <fullName evidence="1">Uncharacterized protein</fullName>
    </submittedName>
</protein>
<dbReference type="Proteomes" id="UP000325577">
    <property type="component" value="Linkage Group LG13"/>
</dbReference>
<evidence type="ECO:0000313" key="1">
    <source>
        <dbReference type="EMBL" id="KAA8541494.1"/>
    </source>
</evidence>
<proteinExistence type="predicted"/>
<reference evidence="1 2" key="1">
    <citation type="submission" date="2019-09" db="EMBL/GenBank/DDBJ databases">
        <title>A chromosome-level genome assembly of the Chinese tupelo Nyssa sinensis.</title>
        <authorList>
            <person name="Yang X."/>
            <person name="Kang M."/>
            <person name="Yang Y."/>
            <person name="Xiong H."/>
            <person name="Wang M."/>
            <person name="Zhang Z."/>
            <person name="Wang Z."/>
            <person name="Wu H."/>
            <person name="Ma T."/>
            <person name="Liu J."/>
            <person name="Xi Z."/>
        </authorList>
    </citation>
    <scope>NUCLEOTIDE SEQUENCE [LARGE SCALE GENOMIC DNA]</scope>
    <source>
        <strain evidence="1">J267</strain>
        <tissue evidence="1">Leaf</tissue>
    </source>
</reference>
<gene>
    <name evidence="1" type="ORF">F0562_025457</name>
</gene>
<organism evidence="1 2">
    <name type="scientific">Nyssa sinensis</name>
    <dbReference type="NCBI Taxonomy" id="561372"/>
    <lineage>
        <taxon>Eukaryota</taxon>
        <taxon>Viridiplantae</taxon>
        <taxon>Streptophyta</taxon>
        <taxon>Embryophyta</taxon>
        <taxon>Tracheophyta</taxon>
        <taxon>Spermatophyta</taxon>
        <taxon>Magnoliopsida</taxon>
        <taxon>eudicotyledons</taxon>
        <taxon>Gunneridae</taxon>
        <taxon>Pentapetalae</taxon>
        <taxon>asterids</taxon>
        <taxon>Cornales</taxon>
        <taxon>Nyssaceae</taxon>
        <taxon>Nyssa</taxon>
    </lineage>
</organism>
<evidence type="ECO:0000313" key="2">
    <source>
        <dbReference type="Proteomes" id="UP000325577"/>
    </source>
</evidence>
<dbReference type="EMBL" id="CM018036">
    <property type="protein sequence ID" value="KAA8541494.1"/>
    <property type="molecule type" value="Genomic_DNA"/>
</dbReference>
<sequence length="113" mass="12683">MKTIQGSPICLVIMKITVQQSFTRRGLRNLTELEQGNYTCSSSANELHRLLVRSGLEIDSPVANTLPAIYAKCRCLADARAAVGRLDAAVMDIEGRLPCFDGFCRRLNWWYCE</sequence>
<name>A0A5J5BFH3_9ASTE</name>
<accession>A0A5J5BFH3</accession>
<keyword evidence="2" id="KW-1185">Reference proteome</keyword>
<dbReference type="AlphaFoldDB" id="A0A5J5BFH3"/>